<feature type="region of interest" description="Disordered" evidence="1">
    <location>
        <begin position="77"/>
        <end position="106"/>
    </location>
</feature>
<protein>
    <submittedName>
        <fullName evidence="3">Uncharacterized protein</fullName>
    </submittedName>
</protein>
<dbReference type="EMBL" id="CAWYQH010000096">
    <property type="protein sequence ID" value="CAK8683140.1"/>
    <property type="molecule type" value="Genomic_DNA"/>
</dbReference>
<name>A0ABP0FVF3_CLALP</name>
<accession>A0ABP0FVF3</accession>
<keyword evidence="2" id="KW-1133">Transmembrane helix</keyword>
<evidence type="ECO:0000256" key="1">
    <source>
        <dbReference type="SAM" id="MobiDB-lite"/>
    </source>
</evidence>
<keyword evidence="2" id="KW-0472">Membrane</keyword>
<keyword evidence="4" id="KW-1185">Reference proteome</keyword>
<feature type="compositionally biased region" description="Basic and acidic residues" evidence="1">
    <location>
        <begin position="82"/>
        <end position="99"/>
    </location>
</feature>
<evidence type="ECO:0000256" key="2">
    <source>
        <dbReference type="SAM" id="Phobius"/>
    </source>
</evidence>
<proteinExistence type="predicted"/>
<reference evidence="3 4" key="1">
    <citation type="submission" date="2024-02" db="EMBL/GenBank/DDBJ databases">
        <authorList>
            <person name="Daric V."/>
            <person name="Darras S."/>
        </authorList>
    </citation>
    <scope>NUCLEOTIDE SEQUENCE [LARGE SCALE GENOMIC DNA]</scope>
</reference>
<sequence length="106" mass="12063">MSAGPNEAAQYGMVTACYFGIFMYRYRQGLIVTDRRAMVNIAVLFMLAQPLCRIAGGINGLFTFAALCMSSLIMFPSPQQDRQSREEREKKKKAQEERKKSKKKKS</sequence>
<evidence type="ECO:0000313" key="3">
    <source>
        <dbReference type="EMBL" id="CAK8683140.1"/>
    </source>
</evidence>
<feature type="transmembrane region" description="Helical" evidence="2">
    <location>
        <begin position="54"/>
        <end position="75"/>
    </location>
</feature>
<keyword evidence="2" id="KW-0812">Transmembrane</keyword>
<gene>
    <name evidence="3" type="ORF">CVLEPA_LOCUS14242</name>
</gene>
<comment type="caution">
    <text evidence="3">The sequence shown here is derived from an EMBL/GenBank/DDBJ whole genome shotgun (WGS) entry which is preliminary data.</text>
</comment>
<organism evidence="3 4">
    <name type="scientific">Clavelina lepadiformis</name>
    <name type="common">Light-bulb sea squirt</name>
    <name type="synonym">Ascidia lepadiformis</name>
    <dbReference type="NCBI Taxonomy" id="159417"/>
    <lineage>
        <taxon>Eukaryota</taxon>
        <taxon>Metazoa</taxon>
        <taxon>Chordata</taxon>
        <taxon>Tunicata</taxon>
        <taxon>Ascidiacea</taxon>
        <taxon>Aplousobranchia</taxon>
        <taxon>Clavelinidae</taxon>
        <taxon>Clavelina</taxon>
    </lineage>
</organism>
<evidence type="ECO:0000313" key="4">
    <source>
        <dbReference type="Proteomes" id="UP001642483"/>
    </source>
</evidence>
<dbReference type="Proteomes" id="UP001642483">
    <property type="component" value="Unassembled WGS sequence"/>
</dbReference>